<reference evidence="2" key="1">
    <citation type="submission" date="2015-11" db="EMBL/GenBank/DDBJ databases">
        <authorList>
            <person name="Kim K.M."/>
        </authorList>
    </citation>
    <scope>NUCLEOTIDE SEQUENCE [LARGE SCALE GENOMIC DNA]</scope>
    <source>
        <strain evidence="2">KCTC 12086</strain>
    </source>
</reference>
<name>A0A0S2K3L4_9GAMM</name>
<dbReference type="Proteomes" id="UP000061457">
    <property type="component" value="Chromosome I"/>
</dbReference>
<protein>
    <submittedName>
        <fullName evidence="1">Uncharacterized protein</fullName>
    </submittedName>
</protein>
<proteinExistence type="predicted"/>
<organism evidence="1 2">
    <name type="scientific">Pseudoalteromonas phenolica</name>
    <dbReference type="NCBI Taxonomy" id="161398"/>
    <lineage>
        <taxon>Bacteria</taxon>
        <taxon>Pseudomonadati</taxon>
        <taxon>Pseudomonadota</taxon>
        <taxon>Gammaproteobacteria</taxon>
        <taxon>Alteromonadales</taxon>
        <taxon>Pseudoalteromonadaceae</taxon>
        <taxon>Pseudoalteromonas</taxon>
    </lineage>
</organism>
<sequence>MIIGNSNVQSLNHPLSQADFMSDLENGEITHVYYIENDSHFVVEETISNSDGSNSINFYVFDSLNGEYITPEQRMVSHSTRVYRYKLDSDFMVEAKVSVDKDTGGEFLEYIVKDSLGDTRGRFWLPGLYFNFCFETSSKLVQQRALKLLQTNHEEFESNNAFYERYFASSFEDKRKILTSCFRRYNRSCGEGGCGELYAFLNQEMYDNLKVDEDFLPALKEIAANDIHREDEQSTEQVFKAMFYNVVM</sequence>
<dbReference type="KEGG" id="pphe:PP2015_2415"/>
<evidence type="ECO:0000313" key="1">
    <source>
        <dbReference type="EMBL" id="ALO42907.1"/>
    </source>
</evidence>
<gene>
    <name evidence="1" type="ORF">PP2015_2415</name>
</gene>
<dbReference type="PATRIC" id="fig|161398.10.peg.2466"/>
<dbReference type="AlphaFoldDB" id="A0A0S2K3L4"/>
<dbReference type="EMBL" id="CP013187">
    <property type="protein sequence ID" value="ALO42907.1"/>
    <property type="molecule type" value="Genomic_DNA"/>
</dbReference>
<accession>A0A0S2K3L4</accession>
<evidence type="ECO:0000313" key="2">
    <source>
        <dbReference type="Proteomes" id="UP000061457"/>
    </source>
</evidence>
<keyword evidence="2" id="KW-1185">Reference proteome</keyword>